<feature type="compositionally biased region" description="Pro residues" evidence="2">
    <location>
        <begin position="470"/>
        <end position="483"/>
    </location>
</feature>
<feature type="region of interest" description="Disordered" evidence="2">
    <location>
        <begin position="39"/>
        <end position="130"/>
    </location>
</feature>
<feature type="domain" description="Ubiquitin-like" evidence="3">
    <location>
        <begin position="952"/>
        <end position="1033"/>
    </location>
</feature>
<evidence type="ECO:0000256" key="1">
    <source>
        <dbReference type="SAM" id="Coils"/>
    </source>
</evidence>
<feature type="compositionally biased region" description="Pro residues" evidence="2">
    <location>
        <begin position="513"/>
        <end position="527"/>
    </location>
</feature>
<evidence type="ECO:0000259" key="3">
    <source>
        <dbReference type="Pfam" id="PF22893"/>
    </source>
</evidence>
<keyword evidence="5" id="KW-1185">Reference proteome</keyword>
<reference evidence="4 5" key="1">
    <citation type="journal article" date="2013" name="PLoS Genet.">
        <title>Genomic mechanisms accounting for the adaptation to parasitism in nematode-trapping fungi.</title>
        <authorList>
            <person name="Meerupati T."/>
            <person name="Andersson K.M."/>
            <person name="Friman E."/>
            <person name="Kumar D."/>
            <person name="Tunlid A."/>
            <person name="Ahren D."/>
        </authorList>
    </citation>
    <scope>NUCLEOTIDE SEQUENCE [LARGE SCALE GENOMIC DNA]</scope>
    <source>
        <strain evidence="4 5">CBS 200.50</strain>
    </source>
</reference>
<gene>
    <name evidence="4" type="ORF">H072_3315</name>
</gene>
<keyword evidence="1" id="KW-0175">Coiled coil</keyword>
<dbReference type="Proteomes" id="UP000015100">
    <property type="component" value="Unassembled WGS sequence"/>
</dbReference>
<dbReference type="HOGENOM" id="CLU_008890_0_0_1"/>
<name>S8C4Q9_DACHA</name>
<proteinExistence type="predicted"/>
<dbReference type="CDD" id="cd22249">
    <property type="entry name" value="UDM1_RNF168_RNF169-like"/>
    <property type="match status" value="1"/>
</dbReference>
<feature type="region of interest" description="Disordered" evidence="2">
    <location>
        <begin position="721"/>
        <end position="808"/>
    </location>
</feature>
<evidence type="ECO:0000256" key="2">
    <source>
        <dbReference type="SAM" id="MobiDB-lite"/>
    </source>
</evidence>
<dbReference type="OMA" id="KWEGMER"/>
<dbReference type="Pfam" id="PF22893">
    <property type="entry name" value="ULD_2"/>
    <property type="match status" value="1"/>
</dbReference>
<accession>S8C4Q9</accession>
<feature type="region of interest" description="Disordered" evidence="2">
    <location>
        <begin position="631"/>
        <end position="652"/>
    </location>
</feature>
<feature type="region of interest" description="Disordered" evidence="2">
    <location>
        <begin position="364"/>
        <end position="545"/>
    </location>
</feature>
<feature type="compositionally biased region" description="Basic and acidic residues" evidence="2">
    <location>
        <begin position="721"/>
        <end position="737"/>
    </location>
</feature>
<dbReference type="OrthoDB" id="3045089at2759"/>
<feature type="region of interest" description="Disordered" evidence="2">
    <location>
        <begin position="145"/>
        <end position="183"/>
    </location>
</feature>
<dbReference type="eggNOG" id="ENOG502RZ22">
    <property type="taxonomic scope" value="Eukaryota"/>
</dbReference>
<feature type="compositionally biased region" description="Low complexity" evidence="2">
    <location>
        <begin position="39"/>
        <end position="48"/>
    </location>
</feature>
<dbReference type="EMBL" id="AQGS01000104">
    <property type="protein sequence ID" value="EPS42707.1"/>
    <property type="molecule type" value="Genomic_DNA"/>
</dbReference>
<reference evidence="5" key="2">
    <citation type="submission" date="2013-04" db="EMBL/GenBank/DDBJ databases">
        <title>Genomic mechanisms accounting for the adaptation to parasitism in nematode-trapping fungi.</title>
        <authorList>
            <person name="Ahren D.G."/>
        </authorList>
    </citation>
    <scope>NUCLEOTIDE SEQUENCE [LARGE SCALE GENOMIC DNA]</scope>
    <source>
        <strain evidence="5">CBS 200.50</strain>
    </source>
</reference>
<organism evidence="4 5">
    <name type="scientific">Dactylellina haptotyla (strain CBS 200.50)</name>
    <name type="common">Nematode-trapping fungus</name>
    <name type="synonym">Monacrosporium haptotylum</name>
    <dbReference type="NCBI Taxonomy" id="1284197"/>
    <lineage>
        <taxon>Eukaryota</taxon>
        <taxon>Fungi</taxon>
        <taxon>Dikarya</taxon>
        <taxon>Ascomycota</taxon>
        <taxon>Pezizomycotina</taxon>
        <taxon>Orbiliomycetes</taxon>
        <taxon>Orbiliales</taxon>
        <taxon>Orbiliaceae</taxon>
        <taxon>Dactylellina</taxon>
    </lineage>
</organism>
<dbReference type="AlphaFoldDB" id="S8C4Q9"/>
<comment type="caution">
    <text evidence="4">The sequence shown here is derived from an EMBL/GenBank/DDBJ whole genome shotgun (WGS) entry which is preliminary data.</text>
</comment>
<feature type="compositionally biased region" description="Acidic residues" evidence="2">
    <location>
        <begin position="388"/>
        <end position="400"/>
    </location>
</feature>
<feature type="coiled-coil region" evidence="1">
    <location>
        <begin position="582"/>
        <end position="612"/>
    </location>
</feature>
<evidence type="ECO:0000313" key="5">
    <source>
        <dbReference type="Proteomes" id="UP000015100"/>
    </source>
</evidence>
<sequence>MLSFESLQSTGRSVTSCNSSVKAFSIDGDQDFAYRRFSTSSSGFSLPSRASTRSQMDENAGSNNLTPKPPRQILRQGRTYAPPSSTLRDLEKSNTSETSLQVAKLKYTTPPGRRCVATSPPSSGSRHRLTGYAHFSSPLDRIEDLDSDSELSGASAAGTPSPTQLRRGAKPLQSGENRLIRRPDALPLVHHATARLRAAISPDERDKFKVRPIELFLDATSTEDEETCSGAWTDICSWYRSGEEYATDDPNYYEGSDLSSCSDSEEDDFGCQGLLRAEYEEMLRIHPGYRWWIIEVVDQWPEELRAYGYQQCWGLPQNRRKMDKSRLIDINITIDHTESVDGSSLVSSRDSYEHITAASKYNRIPSHVPNHFTPPDFTDNDTYGSDSETWEDLDNDEIEPSESASRPGGRKPVSRASASRIGAYGPPPPRSSVYAPAHSQRDYSEYTETTESDTEDNYPQQRTFQRPAPSGGPPPPRALPPPQGGWGGRGAAPPYGHARPQPGGHPGYAGHPPARPAPHHYPPPRDPYGPAGGAALVQYGGREEDDYDDWVEDDYEAAAYKAAEARRAAHAHQIRMQEFRLREQQAREQQAAEEHRRRLADQQAAAAAARARADAAAAAAAAARQSYFPQSPYGMPPNGHSMPNGLHNPYASPTSPTEMYDPYNVVSPTAGMPMGPPPPGVNPYTWHAMQQQRQRMSMNGMTYPGVPSMPGYMGMVPWQPKEEEKKEEKKDEKKEEAAQSTALVLAVPPAYQPARMSKTEEDKKFERLMEEKKQREEDYRRRLEQEHRERQLRLEDDERKKAEEEAKLAAERKLQEELEALEKRTLIEKELAEKADAEKLAAEASAAKEAAEKALEEAKIANEKAIEEARKAAVEEERKRVQEEMAVAALIAAQKAREDEIKAREDDIKRREQELLQKATEELEAAKKKVEEDAAAAVAELAAAAAAEQQKPQFIRFRDAVNRKFQFPYQLCQKWEGMERLIHQAFKHVDIIGPHVMDGHYDLHGPDGQIILPGVWDATVQPDWSITMVMWPLPEPPPAEPEPELAALPPTEPEMTIIVEPVPEAAPPTPPPLETIADIAAALPAPEPVPIVVPIVESAPAPVSLKPVIVPKARPPSKSDVNPLLLWTAGRYNPSKKRK</sequence>
<evidence type="ECO:0000313" key="4">
    <source>
        <dbReference type="EMBL" id="EPS42707.1"/>
    </source>
</evidence>
<protein>
    <recommendedName>
        <fullName evidence="3">Ubiquitin-like domain-containing protein</fullName>
    </recommendedName>
</protein>
<feature type="compositionally biased region" description="Basic and acidic residues" evidence="2">
    <location>
        <begin position="757"/>
        <end position="808"/>
    </location>
</feature>
<dbReference type="InterPro" id="IPR054464">
    <property type="entry name" value="ULD_fung"/>
</dbReference>
<dbReference type="STRING" id="1284197.S8C4Q9"/>